<accession>A0A1C7IBP6</accession>
<dbReference type="PANTHER" id="PTHR11142">
    <property type="entry name" value="PSEUDOURIDYLATE SYNTHASE"/>
    <property type="match status" value="1"/>
</dbReference>
<dbReference type="RefSeq" id="WP_065542425.1">
    <property type="nucleotide sequence ID" value="NZ_CP015405.2"/>
</dbReference>
<feature type="domain" description="Pseudouridine synthase I TruA alpha/beta" evidence="8">
    <location>
        <begin position="145"/>
        <end position="244"/>
    </location>
</feature>
<evidence type="ECO:0000256" key="2">
    <source>
        <dbReference type="ARBA" id="ARBA00022694"/>
    </source>
</evidence>
<feature type="domain" description="Pseudouridine synthase I TruA alpha/beta" evidence="8">
    <location>
        <begin position="9"/>
        <end position="104"/>
    </location>
</feature>
<comment type="similarity">
    <text evidence="1 4 7">Belongs to the tRNA pseudouridine synthase TruA family.</text>
</comment>
<dbReference type="AlphaFoldDB" id="A0A1C7IBP6"/>
<dbReference type="Gene3D" id="3.30.70.580">
    <property type="entry name" value="Pseudouridine synthase I, catalytic domain, N-terminal subdomain"/>
    <property type="match status" value="1"/>
</dbReference>
<comment type="caution">
    <text evidence="4">Lacks conserved residue(s) required for the propagation of feature annotation.</text>
</comment>
<evidence type="ECO:0000256" key="5">
    <source>
        <dbReference type="PIRSR" id="PIRSR001430-1"/>
    </source>
</evidence>
<evidence type="ECO:0000259" key="8">
    <source>
        <dbReference type="Pfam" id="PF01416"/>
    </source>
</evidence>
<dbReference type="SUPFAM" id="SSF55120">
    <property type="entry name" value="Pseudouridine synthase"/>
    <property type="match status" value="1"/>
</dbReference>
<evidence type="ECO:0000256" key="6">
    <source>
        <dbReference type="PIRSR" id="PIRSR001430-2"/>
    </source>
</evidence>
<reference evidence="9" key="1">
    <citation type="submission" date="2017-04" db="EMBL/GenBank/DDBJ databases">
        <title>Complete Genome Sequences of Twelve Strains of a Stable Defined Moderately Diverse Mouse Microbiota 2 (sDMDMm2).</title>
        <authorList>
            <person name="Uchimura Y."/>
            <person name="Wyss M."/>
            <person name="Brugiroux S."/>
            <person name="Limenitakis J.P."/>
            <person name="Stecher B."/>
            <person name="McCoy K.D."/>
            <person name="Macpherson A.J."/>
        </authorList>
    </citation>
    <scope>NUCLEOTIDE SEQUENCE</scope>
    <source>
        <strain evidence="9">YL58</strain>
    </source>
</reference>
<dbReference type="Proteomes" id="UP000092574">
    <property type="component" value="Chromosome"/>
</dbReference>
<dbReference type="CDD" id="cd02570">
    <property type="entry name" value="PseudoU_synth_EcTruA"/>
    <property type="match status" value="1"/>
</dbReference>
<evidence type="ECO:0000256" key="4">
    <source>
        <dbReference type="HAMAP-Rule" id="MF_00171"/>
    </source>
</evidence>
<evidence type="ECO:0000256" key="7">
    <source>
        <dbReference type="RuleBase" id="RU003792"/>
    </source>
</evidence>
<organism evidence="9 10">
    <name type="scientific">Blautia pseudococcoides</name>
    <dbReference type="NCBI Taxonomy" id="1796616"/>
    <lineage>
        <taxon>Bacteria</taxon>
        <taxon>Bacillati</taxon>
        <taxon>Bacillota</taxon>
        <taxon>Clostridia</taxon>
        <taxon>Lachnospirales</taxon>
        <taxon>Lachnospiraceae</taxon>
        <taxon>Blautia</taxon>
    </lineage>
</organism>
<dbReference type="GO" id="GO:0160147">
    <property type="term" value="F:tRNA pseudouridine(38-40) synthase activity"/>
    <property type="evidence" value="ECO:0007669"/>
    <property type="project" value="UniProtKB-EC"/>
</dbReference>
<keyword evidence="2 4" id="KW-0819">tRNA processing</keyword>
<dbReference type="Pfam" id="PF01416">
    <property type="entry name" value="PseudoU_synth_1"/>
    <property type="match status" value="2"/>
</dbReference>
<feature type="binding site" evidence="4 6">
    <location>
        <position position="110"/>
    </location>
    <ligand>
        <name>substrate</name>
    </ligand>
</feature>
<comment type="catalytic activity">
    <reaction evidence="4 7">
        <text>uridine(38/39/40) in tRNA = pseudouridine(38/39/40) in tRNA</text>
        <dbReference type="Rhea" id="RHEA:22376"/>
        <dbReference type="Rhea" id="RHEA-COMP:10085"/>
        <dbReference type="Rhea" id="RHEA-COMP:10087"/>
        <dbReference type="ChEBI" id="CHEBI:65314"/>
        <dbReference type="ChEBI" id="CHEBI:65315"/>
        <dbReference type="EC" id="5.4.99.12"/>
    </reaction>
</comment>
<dbReference type="EC" id="5.4.99.12" evidence="4"/>
<dbReference type="InterPro" id="IPR001406">
    <property type="entry name" value="PsdUridine_synth_TruA"/>
</dbReference>
<dbReference type="GO" id="GO:0031119">
    <property type="term" value="P:tRNA pseudouridine synthesis"/>
    <property type="evidence" value="ECO:0007669"/>
    <property type="project" value="UniProtKB-UniRule"/>
</dbReference>
<evidence type="ECO:0000313" key="9">
    <source>
        <dbReference type="EMBL" id="ANU76253.1"/>
    </source>
</evidence>
<dbReference type="NCBIfam" id="TIGR00071">
    <property type="entry name" value="hisT_truA"/>
    <property type="match status" value="1"/>
</dbReference>
<dbReference type="STRING" id="1796616.A4V09_11045"/>
<comment type="subunit">
    <text evidence="4">Homodimer.</text>
</comment>
<dbReference type="InterPro" id="IPR020097">
    <property type="entry name" value="PsdUridine_synth_TruA_a/b_dom"/>
</dbReference>
<comment type="function">
    <text evidence="4">Formation of pseudouridine at positions 38, 39 and 40 in the anticodon stem and loop of transfer RNAs.</text>
</comment>
<protein>
    <recommendedName>
        <fullName evidence="4">tRNA pseudouridine synthase A</fullName>
        <ecNumber evidence="4">5.4.99.12</ecNumber>
    </recommendedName>
    <alternativeName>
        <fullName evidence="4">tRNA pseudouridine(38-40) synthase</fullName>
    </alternativeName>
    <alternativeName>
        <fullName evidence="4">tRNA pseudouridylate synthase I</fullName>
    </alternativeName>
    <alternativeName>
        <fullName evidence="4">tRNA-uridine isomerase I</fullName>
    </alternativeName>
</protein>
<dbReference type="GO" id="GO:0003723">
    <property type="term" value="F:RNA binding"/>
    <property type="evidence" value="ECO:0007669"/>
    <property type="project" value="InterPro"/>
</dbReference>
<dbReference type="InterPro" id="IPR020095">
    <property type="entry name" value="PsdUridine_synth_TruA_C"/>
</dbReference>
<sequence length="251" mass="28417">MKRIMLEIAYDGTNYCGWQVQPNGITVQEVLNHHLSELLKEPVETIGASRTDAGVHALGNVAVFDTNARMPGEKIAYALNQRLPADIRIQMSKEVRADFHPRYQVSEKTYEYRILNRRFPVPTERFYSHFTYIPMDIGKMRKAGEYLLGEHDFKSFCGTGAQVKTTVRTIHRFSVERENDLITMRITGSGFLYNMVRILAGTLMEIGGGAYPPEKMQEILAAKDRKAAGPTAPARGLTLIKIDYKNGKEEE</sequence>
<evidence type="ECO:0000256" key="1">
    <source>
        <dbReference type="ARBA" id="ARBA00009375"/>
    </source>
</evidence>
<dbReference type="InterPro" id="IPR020103">
    <property type="entry name" value="PsdUridine_synth_cat_dom_sf"/>
</dbReference>
<dbReference type="Gene3D" id="3.30.70.660">
    <property type="entry name" value="Pseudouridine synthase I, catalytic domain, C-terminal subdomain"/>
    <property type="match status" value="1"/>
</dbReference>
<dbReference type="OrthoDB" id="9811823at2"/>
<feature type="active site" description="Nucleophile" evidence="4 5">
    <location>
        <position position="52"/>
    </location>
</feature>
<dbReference type="PANTHER" id="PTHR11142:SF0">
    <property type="entry name" value="TRNA PSEUDOURIDINE SYNTHASE-LIKE 1"/>
    <property type="match status" value="1"/>
</dbReference>
<keyword evidence="3 4" id="KW-0413">Isomerase</keyword>
<keyword evidence="10" id="KW-1185">Reference proteome</keyword>
<dbReference type="FunFam" id="3.30.70.580:FF:000001">
    <property type="entry name" value="tRNA pseudouridine synthase A"/>
    <property type="match status" value="1"/>
</dbReference>
<dbReference type="PIRSF" id="PIRSF001430">
    <property type="entry name" value="tRNA_psdUrid_synth"/>
    <property type="match status" value="1"/>
</dbReference>
<dbReference type="EMBL" id="CP015405">
    <property type="protein sequence ID" value="ANU76253.1"/>
    <property type="molecule type" value="Genomic_DNA"/>
</dbReference>
<name>A0A1C7IBP6_9FIRM</name>
<gene>
    <name evidence="4" type="primary">truA</name>
    <name evidence="9" type="ORF">A4V09_11045</name>
</gene>
<proteinExistence type="inferred from homology"/>
<dbReference type="HAMAP" id="MF_00171">
    <property type="entry name" value="TruA"/>
    <property type="match status" value="1"/>
</dbReference>
<evidence type="ECO:0000256" key="3">
    <source>
        <dbReference type="ARBA" id="ARBA00023235"/>
    </source>
</evidence>
<dbReference type="InterPro" id="IPR020094">
    <property type="entry name" value="TruA/RsuA/RluB/E/F_N"/>
</dbReference>
<dbReference type="KEGG" id="byl:A4V09_11045"/>
<evidence type="ECO:0000313" key="10">
    <source>
        <dbReference type="Proteomes" id="UP000092574"/>
    </source>
</evidence>